<dbReference type="InterPro" id="IPR051202">
    <property type="entry name" value="Peptidase_C40"/>
</dbReference>
<reference evidence="6 7" key="1">
    <citation type="journal article" date="2023" name="Microbiol. Spectr.">
        <title>Symbiosis of Carpenter Bees with Uncharacterized Lactic Acid Bacteria Showing NAD Auxotrophy.</title>
        <authorList>
            <person name="Kawasaki S."/>
            <person name="Ozawa K."/>
            <person name="Mori T."/>
            <person name="Yamamoto A."/>
            <person name="Ito M."/>
            <person name="Ohkuma M."/>
            <person name="Sakamoto M."/>
            <person name="Matsutani M."/>
        </authorList>
    </citation>
    <scope>NUCLEOTIDE SEQUENCE [LARGE SCALE GENOMIC DNA]</scope>
    <source>
        <strain evidence="6 7">KimC2</strain>
    </source>
</reference>
<protein>
    <recommendedName>
        <fullName evidence="5">NlpC/P60 domain-containing protein</fullName>
    </recommendedName>
</protein>
<dbReference type="AlphaFoldDB" id="A0AAU9DLL2"/>
<dbReference type="InterPro" id="IPR024968">
    <property type="entry name" value="SlpA_C_lactobacillus"/>
</dbReference>
<dbReference type="PANTHER" id="PTHR47053">
    <property type="entry name" value="MUREIN DD-ENDOPEPTIDASE MEPH-RELATED"/>
    <property type="match status" value="1"/>
</dbReference>
<dbReference type="PROSITE" id="PS51935">
    <property type="entry name" value="NLPC_P60"/>
    <property type="match status" value="1"/>
</dbReference>
<organism evidence="6 7">
    <name type="scientific">Xylocopilactobacillus apis</name>
    <dbReference type="NCBI Taxonomy" id="2932183"/>
    <lineage>
        <taxon>Bacteria</taxon>
        <taxon>Bacillati</taxon>
        <taxon>Bacillota</taxon>
        <taxon>Bacilli</taxon>
        <taxon>Lactobacillales</taxon>
        <taxon>Lactobacillaceae</taxon>
        <taxon>Xylocopilactobacillus</taxon>
    </lineage>
</organism>
<evidence type="ECO:0000313" key="7">
    <source>
        <dbReference type="Proteomes" id="UP001321804"/>
    </source>
</evidence>
<gene>
    <name evidence="6" type="ORF">KIMC2_10260</name>
</gene>
<proteinExistence type="inferred from homology"/>
<keyword evidence="7" id="KW-1185">Reference proteome</keyword>
<evidence type="ECO:0000256" key="2">
    <source>
        <dbReference type="ARBA" id="ARBA00022670"/>
    </source>
</evidence>
<sequence length="373" mass="41031">MLFALGFSNLEQPVQAAVNQGVITINYIPGYGVELWQGYGLNKKKTGRKLADGSAWKYSAVKTAQGTSWYQVGNNLWVSSSQGATPTESEIINKGIAKINYVPGYSIAVWNSYQVTRQRTGQTLKHGTSWTFSQKALDKQGNSWYQVGKNQWISGAYVKVTNTSFPLTSAEIWDPNFAALKVVKNSPIYYDSNFYSAGIYRANVGAIVEVNSTVLNGNTIWYELSDGGWLPSTVVKSITPKRSRVILNGKTKQQAINQVILAAKAQLGKPYVWDGKGPNSFDCSGLMQYVFQQVTGQNIGSWTVPQESAGVKVGLNQLQPGDLLFWGAQGATYHVALYLGNNQYLNALRPGTNIKIDRITADFMPSFGVRIFT</sequence>
<dbReference type="GO" id="GO:0008234">
    <property type="term" value="F:cysteine-type peptidase activity"/>
    <property type="evidence" value="ECO:0007669"/>
    <property type="project" value="UniProtKB-KW"/>
</dbReference>
<dbReference type="KEGG" id="xak:KIMC2_10260"/>
<dbReference type="Pfam" id="PF03217">
    <property type="entry name" value="SlpA"/>
    <property type="match status" value="1"/>
</dbReference>
<evidence type="ECO:0000256" key="3">
    <source>
        <dbReference type="ARBA" id="ARBA00022801"/>
    </source>
</evidence>
<accession>A0AAU9DLL2</accession>
<dbReference type="InterPro" id="IPR000064">
    <property type="entry name" value="NLP_P60_dom"/>
</dbReference>
<dbReference type="Pfam" id="PF00877">
    <property type="entry name" value="NLPC_P60"/>
    <property type="match status" value="1"/>
</dbReference>
<feature type="domain" description="NlpC/P60" evidence="5">
    <location>
        <begin position="253"/>
        <end position="373"/>
    </location>
</feature>
<dbReference type="EMBL" id="AP026801">
    <property type="protein sequence ID" value="BDR56464.1"/>
    <property type="molecule type" value="Genomic_DNA"/>
</dbReference>
<evidence type="ECO:0000256" key="1">
    <source>
        <dbReference type="ARBA" id="ARBA00007074"/>
    </source>
</evidence>
<dbReference type="GO" id="GO:0006508">
    <property type="term" value="P:proteolysis"/>
    <property type="evidence" value="ECO:0007669"/>
    <property type="project" value="UniProtKB-KW"/>
</dbReference>
<comment type="similarity">
    <text evidence="1">Belongs to the peptidase C40 family.</text>
</comment>
<dbReference type="InterPro" id="IPR038765">
    <property type="entry name" value="Papain-like_cys_pep_sf"/>
</dbReference>
<dbReference type="Gene3D" id="3.90.1720.10">
    <property type="entry name" value="endopeptidase domain like (from Nostoc punctiforme)"/>
    <property type="match status" value="1"/>
</dbReference>
<keyword evidence="3" id="KW-0378">Hydrolase</keyword>
<name>A0AAU9DLL2_9LACO</name>
<dbReference type="PANTHER" id="PTHR47053:SF1">
    <property type="entry name" value="MUREIN DD-ENDOPEPTIDASE MEPH-RELATED"/>
    <property type="match status" value="1"/>
</dbReference>
<keyword evidence="2" id="KW-0645">Protease</keyword>
<evidence type="ECO:0000256" key="4">
    <source>
        <dbReference type="ARBA" id="ARBA00022807"/>
    </source>
</evidence>
<dbReference type="Proteomes" id="UP001321804">
    <property type="component" value="Chromosome"/>
</dbReference>
<keyword evidence="4" id="KW-0788">Thiol protease</keyword>
<evidence type="ECO:0000259" key="5">
    <source>
        <dbReference type="PROSITE" id="PS51935"/>
    </source>
</evidence>
<evidence type="ECO:0000313" key="6">
    <source>
        <dbReference type="EMBL" id="BDR56464.1"/>
    </source>
</evidence>
<dbReference type="SUPFAM" id="SSF54001">
    <property type="entry name" value="Cysteine proteinases"/>
    <property type="match status" value="1"/>
</dbReference>